<dbReference type="EMBL" id="NEVQ01000022">
    <property type="protein sequence ID" value="OZI50717.1"/>
    <property type="molecule type" value="Genomic_DNA"/>
</dbReference>
<name>A0A261TN75_9BORD</name>
<dbReference type="InterPro" id="IPR029063">
    <property type="entry name" value="SAM-dependent_MTases_sf"/>
</dbReference>
<feature type="domain" description="Methyltransferase" evidence="1">
    <location>
        <begin position="101"/>
        <end position="197"/>
    </location>
</feature>
<reference evidence="2 3" key="1">
    <citation type="submission" date="2017-05" db="EMBL/GenBank/DDBJ databases">
        <title>Complete and WGS of Bordetella genogroups.</title>
        <authorList>
            <person name="Spilker T."/>
            <person name="LiPuma J."/>
        </authorList>
    </citation>
    <scope>NUCLEOTIDE SEQUENCE [LARGE SCALE GENOMIC DNA]</scope>
    <source>
        <strain evidence="2 3">AU9919</strain>
    </source>
</reference>
<dbReference type="AlphaFoldDB" id="A0A261TN75"/>
<evidence type="ECO:0000313" key="2">
    <source>
        <dbReference type="EMBL" id="OZI50717.1"/>
    </source>
</evidence>
<protein>
    <recommendedName>
        <fullName evidence="1">Methyltransferase domain-containing protein</fullName>
    </recommendedName>
</protein>
<dbReference type="Proteomes" id="UP000216885">
    <property type="component" value="Unassembled WGS sequence"/>
</dbReference>
<accession>A0A261TN75</accession>
<comment type="caution">
    <text evidence="2">The sequence shown here is derived from an EMBL/GenBank/DDBJ whole genome shotgun (WGS) entry which is preliminary data.</text>
</comment>
<dbReference type="Gene3D" id="3.40.50.150">
    <property type="entry name" value="Vaccinia Virus protein VP39"/>
    <property type="match status" value="1"/>
</dbReference>
<dbReference type="Pfam" id="PF13649">
    <property type="entry name" value="Methyltransf_25"/>
    <property type="match status" value="1"/>
</dbReference>
<evidence type="ECO:0000259" key="1">
    <source>
        <dbReference type="Pfam" id="PF13649"/>
    </source>
</evidence>
<keyword evidence="3" id="KW-1185">Reference proteome</keyword>
<gene>
    <name evidence="2" type="ORF">CAL20_23070</name>
</gene>
<dbReference type="SUPFAM" id="SSF53335">
    <property type="entry name" value="S-adenosyl-L-methionine-dependent methyltransferases"/>
    <property type="match status" value="1"/>
</dbReference>
<dbReference type="CDD" id="cd02440">
    <property type="entry name" value="AdoMet_MTases"/>
    <property type="match status" value="1"/>
</dbReference>
<organism evidence="2 3">
    <name type="scientific">Bordetella genomosp. 4</name>
    <dbReference type="NCBI Taxonomy" id="463044"/>
    <lineage>
        <taxon>Bacteria</taxon>
        <taxon>Pseudomonadati</taxon>
        <taxon>Pseudomonadota</taxon>
        <taxon>Betaproteobacteria</taxon>
        <taxon>Burkholderiales</taxon>
        <taxon>Alcaligenaceae</taxon>
        <taxon>Bordetella</taxon>
    </lineage>
</organism>
<dbReference type="InterPro" id="IPR041698">
    <property type="entry name" value="Methyltransf_25"/>
</dbReference>
<proteinExistence type="predicted"/>
<evidence type="ECO:0000313" key="3">
    <source>
        <dbReference type="Proteomes" id="UP000216885"/>
    </source>
</evidence>
<sequence length="255" mass="27345">MSFALGKPTLLTGVHMLLKFLTGDESGLPVGSRLFRIAGVAGRATGHVAGRISRHSWVAERIRFLRAWRANPKGIGAIWPSSARLAAAMTRDITPSSGPCLELGAGTGSFTRALVARGLTSAQLTLVEMDPQFAQQLRHDFPDAYVYQGDAAKLVGVPLFADGLAGVAVCGLPLLNMPVKQQIGILRSTFAQLRPGGSMVLFTYGPRCPVRQRVLDRLGLRARRVDTVIANVPPAHVWKLTRRTAAGALHAPVEQ</sequence>